<dbReference type="EMBL" id="KE145363">
    <property type="protein sequence ID" value="EPE30509.1"/>
    <property type="molecule type" value="Genomic_DNA"/>
</dbReference>
<proteinExistence type="predicted"/>
<evidence type="ECO:0000259" key="2">
    <source>
        <dbReference type="PROSITE" id="PS50948"/>
    </source>
</evidence>
<dbReference type="RefSeq" id="XP_008081920.1">
    <property type="nucleotide sequence ID" value="XM_008083729.1"/>
</dbReference>
<feature type="chain" id="PRO_5004507641" description="Apple domain-containing protein" evidence="1">
    <location>
        <begin position="20"/>
        <end position="306"/>
    </location>
</feature>
<evidence type="ECO:0000313" key="3">
    <source>
        <dbReference type="EMBL" id="EPE30509.1"/>
    </source>
</evidence>
<accession>S3D022</accession>
<sequence length="306" mass="34503">MDKHSLFLVLSLSLTLASAQYPNSKDCASDVSIVSWVSVMEHPPTTVSFDAKSWCSEWFRPYPYTVYRTTPPGPPTQTLTKVYETEATFFSTTTIQSTATTTALCPTPSSSMTCKFSSSRNVDPKYLIASYNNRELDGITREECHQACLQNPECKAFGLTQWRSFSLDSDPRTGCSLYRVSVSQDLYVQPERRDYLYDRGCPDYLPPGCSSPNPPQITNAPVAAEKRDELSISQPDWFYDYDYWGGYYIVNQACSCLITTRPPPITTITYTLTENIVHLTSTKTFSAFIPFTVRPNFSTVYTSVKK</sequence>
<dbReference type="HOGENOM" id="CLU_771904_0_0_1"/>
<keyword evidence="4" id="KW-1185">Reference proteome</keyword>
<protein>
    <recommendedName>
        <fullName evidence="2">Apple domain-containing protein</fullName>
    </recommendedName>
</protein>
<evidence type="ECO:0000256" key="1">
    <source>
        <dbReference type="SAM" id="SignalP"/>
    </source>
</evidence>
<dbReference type="AlphaFoldDB" id="S3D022"/>
<gene>
    <name evidence="3" type="ORF">GLAREA_03476</name>
</gene>
<feature type="signal peptide" evidence="1">
    <location>
        <begin position="1"/>
        <end position="19"/>
    </location>
</feature>
<keyword evidence="1" id="KW-0732">Signal</keyword>
<organism evidence="3 4">
    <name type="scientific">Glarea lozoyensis (strain ATCC 20868 / MF5171)</name>
    <dbReference type="NCBI Taxonomy" id="1116229"/>
    <lineage>
        <taxon>Eukaryota</taxon>
        <taxon>Fungi</taxon>
        <taxon>Dikarya</taxon>
        <taxon>Ascomycota</taxon>
        <taxon>Pezizomycotina</taxon>
        <taxon>Leotiomycetes</taxon>
        <taxon>Helotiales</taxon>
        <taxon>Helotiaceae</taxon>
        <taxon>Glarea</taxon>
    </lineage>
</organism>
<reference evidence="3 4" key="1">
    <citation type="journal article" date="2013" name="BMC Genomics">
        <title>Genomics-driven discovery of the pneumocandin biosynthetic gene cluster in the fungus Glarea lozoyensis.</title>
        <authorList>
            <person name="Chen L."/>
            <person name="Yue Q."/>
            <person name="Zhang X."/>
            <person name="Xiang M."/>
            <person name="Wang C."/>
            <person name="Li S."/>
            <person name="Che Y."/>
            <person name="Ortiz-Lopez F.J."/>
            <person name="Bills G.F."/>
            <person name="Liu X."/>
            <person name="An Z."/>
        </authorList>
    </citation>
    <scope>NUCLEOTIDE SEQUENCE [LARGE SCALE GENOMIC DNA]</scope>
    <source>
        <strain evidence="4">ATCC 20868 / MF5171</strain>
    </source>
</reference>
<dbReference type="KEGG" id="glz:GLAREA_03476"/>
<dbReference type="OrthoDB" id="3558028at2759"/>
<name>S3D022_GLAL2</name>
<feature type="domain" description="Apple" evidence="2">
    <location>
        <begin position="114"/>
        <end position="201"/>
    </location>
</feature>
<dbReference type="GeneID" id="19462531"/>
<dbReference type="PROSITE" id="PS50948">
    <property type="entry name" value="PAN"/>
    <property type="match status" value="1"/>
</dbReference>
<dbReference type="Proteomes" id="UP000016922">
    <property type="component" value="Unassembled WGS sequence"/>
</dbReference>
<evidence type="ECO:0000313" key="4">
    <source>
        <dbReference type="Proteomes" id="UP000016922"/>
    </source>
</evidence>
<dbReference type="InterPro" id="IPR003609">
    <property type="entry name" value="Pan_app"/>
</dbReference>